<dbReference type="PANTHER" id="PTHR37533">
    <property type="entry name" value="FLAGELLAR HOOK-LENGTH CONTROL PROTEIN"/>
    <property type="match status" value="1"/>
</dbReference>
<protein>
    <submittedName>
        <fullName evidence="3">Flagellar hook-length control protein FliK</fullName>
    </submittedName>
</protein>
<evidence type="ECO:0000256" key="1">
    <source>
        <dbReference type="SAM" id="MobiDB-lite"/>
    </source>
</evidence>
<feature type="compositionally biased region" description="Polar residues" evidence="1">
    <location>
        <begin position="1"/>
        <end position="10"/>
    </location>
</feature>
<dbReference type="InterPro" id="IPR021136">
    <property type="entry name" value="Flagellar_hook_control-like_C"/>
</dbReference>
<feature type="domain" description="Flagellar hook-length control protein-like C-terminal" evidence="2">
    <location>
        <begin position="255"/>
        <end position="336"/>
    </location>
</feature>
<organism evidence="3 4">
    <name type="scientific">Deefgea tanakiae</name>
    <dbReference type="NCBI Taxonomy" id="2865840"/>
    <lineage>
        <taxon>Bacteria</taxon>
        <taxon>Pseudomonadati</taxon>
        <taxon>Pseudomonadota</taxon>
        <taxon>Betaproteobacteria</taxon>
        <taxon>Neisseriales</taxon>
        <taxon>Chitinibacteraceae</taxon>
        <taxon>Deefgea</taxon>
    </lineage>
</organism>
<evidence type="ECO:0000259" key="2">
    <source>
        <dbReference type="Pfam" id="PF02120"/>
    </source>
</evidence>
<dbReference type="InterPro" id="IPR038610">
    <property type="entry name" value="FliK-like_C_sf"/>
</dbReference>
<dbReference type="Pfam" id="PF02120">
    <property type="entry name" value="Flg_hook"/>
    <property type="match status" value="1"/>
</dbReference>
<sequence length="396" mass="41781">MAMSPTTPVQIQAPAAKSIEPRPNRERVGRDDDFGREFKRELSRDRTEEARTDPAAKPVASEKTATNEGTAQVADNAEEVQAATVDPWLAMLQGVANGKVTTELAPDSAQLASQLSEGNQNQQSDEALVLADAGNALPTFNLGLSQNGLQTKAPIGGSATDPSAAVTDLNQALSDTSDAASLAASAAKSIVPELDLKASEPIFANELKTTLATTSELRPQSTLNTVQANSKSAEVPVHHIATPVGESRWGDAVAQRVGLMLGRQEQKIEMQLNPPNLGPMEVRLNLAQDQASVVFSSQNASVREALAAAMPKLTTLLADQGFTLTNVQVASDSLQQHQQQQHQNQQAATGSGFNQQNSNRNLGGVYGAQVGIDGEKMQELGPLRLPVAKGGLSLFV</sequence>
<dbReference type="EMBL" id="CP081150">
    <property type="protein sequence ID" value="QZA76895.1"/>
    <property type="molecule type" value="Genomic_DNA"/>
</dbReference>
<dbReference type="Gene3D" id="3.30.750.140">
    <property type="match status" value="1"/>
</dbReference>
<dbReference type="PANTHER" id="PTHR37533:SF2">
    <property type="entry name" value="FLAGELLAR HOOK-LENGTH CONTROL PROTEIN"/>
    <property type="match status" value="1"/>
</dbReference>
<feature type="region of interest" description="Disordered" evidence="1">
    <location>
        <begin position="1"/>
        <end position="71"/>
    </location>
</feature>
<gene>
    <name evidence="3" type="ORF">K4H28_11285</name>
</gene>
<feature type="compositionally biased region" description="Low complexity" evidence="1">
    <location>
        <begin position="335"/>
        <end position="346"/>
    </location>
</feature>
<feature type="compositionally biased region" description="Polar residues" evidence="1">
    <location>
        <begin position="347"/>
        <end position="359"/>
    </location>
</feature>
<dbReference type="Proteomes" id="UP000825679">
    <property type="component" value="Chromosome"/>
</dbReference>
<dbReference type="InterPro" id="IPR052563">
    <property type="entry name" value="FliK"/>
</dbReference>
<keyword evidence="3" id="KW-0966">Cell projection</keyword>
<keyword evidence="4" id="KW-1185">Reference proteome</keyword>
<keyword evidence="3" id="KW-0282">Flagellum</keyword>
<dbReference type="CDD" id="cd17470">
    <property type="entry name" value="T3SS_Flik_C"/>
    <property type="match status" value="1"/>
</dbReference>
<keyword evidence="3" id="KW-0969">Cilium</keyword>
<proteinExistence type="predicted"/>
<feature type="region of interest" description="Disordered" evidence="1">
    <location>
        <begin position="333"/>
        <end position="359"/>
    </location>
</feature>
<accession>A0ABX8Z513</accession>
<name>A0ABX8Z513_9NEIS</name>
<feature type="compositionally biased region" description="Basic and acidic residues" evidence="1">
    <location>
        <begin position="19"/>
        <end position="54"/>
    </location>
</feature>
<dbReference type="RefSeq" id="WP_221005296.1">
    <property type="nucleotide sequence ID" value="NZ_CP081150.1"/>
</dbReference>
<evidence type="ECO:0000313" key="4">
    <source>
        <dbReference type="Proteomes" id="UP000825679"/>
    </source>
</evidence>
<reference evidence="3 4" key="1">
    <citation type="submission" date="2021-08" db="EMBL/GenBank/DDBJ databases">
        <title>complete genome sequencing of Deefgea sp. D25.</title>
        <authorList>
            <person name="Bae J.-W."/>
            <person name="Gim D.-H."/>
        </authorList>
    </citation>
    <scope>NUCLEOTIDE SEQUENCE [LARGE SCALE GENOMIC DNA]</scope>
    <source>
        <strain evidence="3 4">D25</strain>
    </source>
</reference>
<evidence type="ECO:0000313" key="3">
    <source>
        <dbReference type="EMBL" id="QZA76895.1"/>
    </source>
</evidence>